<comment type="caution">
    <text evidence="12">The sequence shown here is derived from an EMBL/GenBank/DDBJ whole genome shotgun (WGS) entry which is preliminary data.</text>
</comment>
<feature type="binding site" evidence="8">
    <location>
        <position position="77"/>
    </location>
    <ligand>
        <name>NADP(+)</name>
        <dbReference type="ChEBI" id="CHEBI:58349"/>
    </ligand>
</feature>
<evidence type="ECO:0000313" key="13">
    <source>
        <dbReference type="Proteomes" id="UP000028602"/>
    </source>
</evidence>
<dbReference type="eggNOG" id="COG0169">
    <property type="taxonomic scope" value="Bacteria"/>
</dbReference>
<feature type="binding site" evidence="8">
    <location>
        <position position="61"/>
    </location>
    <ligand>
        <name>shikimate</name>
        <dbReference type="ChEBI" id="CHEBI:36208"/>
    </ligand>
</feature>
<dbReference type="NCBIfam" id="NF001310">
    <property type="entry name" value="PRK00258.1-2"/>
    <property type="match status" value="1"/>
</dbReference>
<dbReference type="EMBL" id="JMPR01000007">
    <property type="protein sequence ID" value="KFD22380.1"/>
    <property type="molecule type" value="Genomic_DNA"/>
</dbReference>
<dbReference type="GO" id="GO:0050661">
    <property type="term" value="F:NADP binding"/>
    <property type="evidence" value="ECO:0007669"/>
    <property type="project" value="InterPro"/>
</dbReference>
<dbReference type="InterPro" id="IPR041121">
    <property type="entry name" value="SDH_C"/>
</dbReference>
<dbReference type="GO" id="GO:0009423">
    <property type="term" value="P:chorismate biosynthetic process"/>
    <property type="evidence" value="ECO:0007669"/>
    <property type="project" value="UniProtKB-UniRule"/>
</dbReference>
<evidence type="ECO:0000256" key="2">
    <source>
        <dbReference type="ARBA" id="ARBA00012962"/>
    </source>
</evidence>
<dbReference type="InterPro" id="IPR046346">
    <property type="entry name" value="Aminoacid_DH-like_N_sf"/>
</dbReference>
<name>A0A085JPI4_9GAMM</name>
<evidence type="ECO:0000256" key="3">
    <source>
        <dbReference type="ARBA" id="ARBA00022605"/>
    </source>
</evidence>
<dbReference type="Gene3D" id="3.40.50.720">
    <property type="entry name" value="NAD(P)-binding Rossmann-like Domain"/>
    <property type="match status" value="1"/>
</dbReference>
<keyword evidence="5 8" id="KW-0560">Oxidoreductase</keyword>
<dbReference type="AlphaFoldDB" id="A0A085JPI4"/>
<proteinExistence type="inferred from homology"/>
<dbReference type="HAMAP" id="MF_00222">
    <property type="entry name" value="Shikimate_DH_AroE"/>
    <property type="match status" value="1"/>
</dbReference>
<dbReference type="GO" id="GO:0008652">
    <property type="term" value="P:amino acid biosynthetic process"/>
    <property type="evidence" value="ECO:0007669"/>
    <property type="project" value="UniProtKB-KW"/>
</dbReference>
<dbReference type="InterPro" id="IPR036291">
    <property type="entry name" value="NAD(P)-bd_dom_sf"/>
</dbReference>
<feature type="binding site" evidence="8">
    <location>
        <position position="236"/>
    </location>
    <ligand>
        <name>NADP(+)</name>
        <dbReference type="ChEBI" id="CHEBI:58349"/>
    </ligand>
</feature>
<dbReference type="FunFam" id="3.40.50.720:FF:000104">
    <property type="entry name" value="Shikimate dehydrogenase (NADP(+))"/>
    <property type="match status" value="1"/>
</dbReference>
<evidence type="ECO:0000256" key="4">
    <source>
        <dbReference type="ARBA" id="ARBA00022857"/>
    </source>
</evidence>
<keyword evidence="4 8" id="KW-0521">NADP</keyword>
<protein>
    <recommendedName>
        <fullName evidence="2 8">Shikimate dehydrogenase (NADP(+))</fullName>
        <shortName evidence="8">SDH</shortName>
        <ecNumber evidence="2 8">1.1.1.25</ecNumber>
    </recommendedName>
</protein>
<dbReference type="Gene3D" id="3.40.50.10860">
    <property type="entry name" value="Leucine Dehydrogenase, chain A, domain 1"/>
    <property type="match status" value="1"/>
</dbReference>
<dbReference type="Pfam" id="PF08501">
    <property type="entry name" value="Shikimate_dh_N"/>
    <property type="match status" value="1"/>
</dbReference>
<feature type="binding site" evidence="8">
    <location>
        <position position="102"/>
    </location>
    <ligand>
        <name>shikimate</name>
        <dbReference type="ChEBI" id="CHEBI:36208"/>
    </ligand>
</feature>
<feature type="binding site" evidence="8">
    <location>
        <position position="86"/>
    </location>
    <ligand>
        <name>shikimate</name>
        <dbReference type="ChEBI" id="CHEBI:36208"/>
    </ligand>
</feature>
<feature type="binding site" evidence="8">
    <location>
        <position position="212"/>
    </location>
    <ligand>
        <name>NADP(+)</name>
        <dbReference type="ChEBI" id="CHEBI:58349"/>
    </ligand>
</feature>
<keyword evidence="3 8" id="KW-0028">Amino-acid biosynthesis</keyword>
<feature type="binding site" evidence="8">
    <location>
        <begin position="126"/>
        <end position="130"/>
    </location>
    <ligand>
        <name>NADP(+)</name>
        <dbReference type="ChEBI" id="CHEBI:58349"/>
    </ligand>
</feature>
<keyword evidence="6 8" id="KW-0057">Aromatic amino acid biosynthesis</keyword>
<dbReference type="OrthoDB" id="9776868at2"/>
<feature type="active site" description="Proton acceptor" evidence="8">
    <location>
        <position position="65"/>
    </location>
</feature>
<dbReference type="SUPFAM" id="SSF51735">
    <property type="entry name" value="NAD(P)-binding Rossmann-fold domains"/>
    <property type="match status" value="1"/>
</dbReference>
<feature type="domain" description="Shikimate dehydrogenase substrate binding N-terminal" evidence="10">
    <location>
        <begin position="6"/>
        <end position="88"/>
    </location>
</feature>
<evidence type="ECO:0000256" key="7">
    <source>
        <dbReference type="ARBA" id="ARBA00049442"/>
    </source>
</evidence>
<organism evidence="12 13">
    <name type="scientific">Tatumella ptyseos ATCC 33301</name>
    <dbReference type="NCBI Taxonomy" id="1005995"/>
    <lineage>
        <taxon>Bacteria</taxon>
        <taxon>Pseudomonadati</taxon>
        <taxon>Pseudomonadota</taxon>
        <taxon>Gammaproteobacteria</taxon>
        <taxon>Enterobacterales</taxon>
        <taxon>Erwiniaceae</taxon>
        <taxon>Tatumella</taxon>
    </lineage>
</organism>
<dbReference type="SUPFAM" id="SSF53223">
    <property type="entry name" value="Aminoacid dehydrogenase-like, N-terminal domain"/>
    <property type="match status" value="1"/>
</dbReference>
<dbReference type="InterPro" id="IPR013708">
    <property type="entry name" value="Shikimate_DH-bd_N"/>
</dbReference>
<feature type="domain" description="SDH C-terminal" evidence="11">
    <location>
        <begin position="236"/>
        <end position="266"/>
    </location>
</feature>
<comment type="function">
    <text evidence="8">Involved in the biosynthesis of the chorismate, which leads to the biosynthesis of aromatic amino acids. Catalyzes the reversible NADPH linked reduction of 3-dehydroshikimate (DHSA) to yield shikimate (SA).</text>
</comment>
<dbReference type="PANTHER" id="PTHR21089:SF1">
    <property type="entry name" value="BIFUNCTIONAL 3-DEHYDROQUINATE DEHYDRATASE_SHIKIMATE DEHYDROGENASE, CHLOROPLASTIC"/>
    <property type="match status" value="1"/>
</dbReference>
<gene>
    <name evidence="8 12" type="primary">aroE</name>
    <name evidence="12" type="ORF">GTPT_0340</name>
</gene>
<accession>A0A085JPI4</accession>
<feature type="binding site" evidence="8">
    <location>
        <begin position="149"/>
        <end position="154"/>
    </location>
    <ligand>
        <name>NADP(+)</name>
        <dbReference type="ChEBI" id="CHEBI:58349"/>
    </ligand>
</feature>
<evidence type="ECO:0000256" key="6">
    <source>
        <dbReference type="ARBA" id="ARBA00023141"/>
    </source>
</evidence>
<dbReference type="GO" id="GO:0009073">
    <property type="term" value="P:aromatic amino acid family biosynthetic process"/>
    <property type="evidence" value="ECO:0007669"/>
    <property type="project" value="UniProtKB-KW"/>
</dbReference>
<dbReference type="InterPro" id="IPR006151">
    <property type="entry name" value="Shikm_DH/Glu-tRNA_Rdtase"/>
</dbReference>
<dbReference type="RefSeq" id="WP_029991441.1">
    <property type="nucleotide sequence ID" value="NZ_ATMJ01000062.1"/>
</dbReference>
<comment type="pathway">
    <text evidence="1 8">Metabolic intermediate biosynthesis; chorismate biosynthesis; chorismate from D-erythrose 4-phosphate and phosphoenolpyruvate: step 4/7.</text>
</comment>
<evidence type="ECO:0000259" key="10">
    <source>
        <dbReference type="Pfam" id="PF08501"/>
    </source>
</evidence>
<dbReference type="FunFam" id="3.40.50.10860:FF:000006">
    <property type="entry name" value="Shikimate dehydrogenase (NADP(+))"/>
    <property type="match status" value="1"/>
</dbReference>
<dbReference type="GO" id="GO:0004764">
    <property type="term" value="F:shikimate 3-dehydrogenase (NADP+) activity"/>
    <property type="evidence" value="ECO:0007669"/>
    <property type="project" value="UniProtKB-UniRule"/>
</dbReference>
<evidence type="ECO:0000259" key="11">
    <source>
        <dbReference type="Pfam" id="PF18317"/>
    </source>
</evidence>
<keyword evidence="13" id="KW-1185">Reference proteome</keyword>
<dbReference type="Pfam" id="PF18317">
    <property type="entry name" value="SDH_C"/>
    <property type="match status" value="1"/>
</dbReference>
<dbReference type="UniPathway" id="UPA00053">
    <property type="reaction ID" value="UER00087"/>
</dbReference>
<dbReference type="Pfam" id="PF01488">
    <property type="entry name" value="Shikimate_DH"/>
    <property type="match status" value="1"/>
</dbReference>
<dbReference type="GO" id="GO:0019632">
    <property type="term" value="P:shikimate metabolic process"/>
    <property type="evidence" value="ECO:0007669"/>
    <property type="project" value="InterPro"/>
</dbReference>
<sequence>MEQFVVFGHPITHSKSPFIHQLFARQTGIEHTYGRICAPVDQFVPTAREFFNAGGRGANVTLPFKQEACAMADELTDRAALSKAVNTLRKEPDGRLLGDNTDGIGLLSDLQRQEMITPDSHILLVGAGGAARGVILPLLDYGCRITLTNRTLSRAETLVETYRHAGTILASEHNKLLQEYDLIINATSSGVSGEVPQLPADIFTPDTRCYDMFYQQGQTPFLAMAAQHGATSLSDGVGMLVSQAAHAFKLWHGVMPDVGPVITAVKQALQA</sequence>
<comment type="similarity">
    <text evidence="8">Belongs to the shikimate dehydrogenase family.</text>
</comment>
<reference evidence="12 13" key="1">
    <citation type="submission" date="2014-05" db="EMBL/GenBank/DDBJ databases">
        <title>ATOL: Assembling a taxonomically balanced genome-scale reconstruction of the evolutionary history of the Enterobacteriaceae.</title>
        <authorList>
            <person name="Plunkett G.III."/>
            <person name="Neeno-Eckwall E.C."/>
            <person name="Glasner J.D."/>
            <person name="Perna N.T."/>
        </authorList>
    </citation>
    <scope>NUCLEOTIDE SEQUENCE [LARGE SCALE GENOMIC DNA]</scope>
    <source>
        <strain evidence="12 13">ATCC 33301</strain>
    </source>
</reference>
<feature type="binding site" evidence="8">
    <location>
        <position position="214"/>
    </location>
    <ligand>
        <name>shikimate</name>
        <dbReference type="ChEBI" id="CHEBI:36208"/>
    </ligand>
</feature>
<dbReference type="InterPro" id="IPR022893">
    <property type="entry name" value="Shikimate_DH_fam"/>
</dbReference>
<feature type="binding site" evidence="8">
    <location>
        <begin position="14"/>
        <end position="16"/>
    </location>
    <ligand>
        <name>shikimate</name>
        <dbReference type="ChEBI" id="CHEBI:36208"/>
    </ligand>
</feature>
<evidence type="ECO:0000256" key="8">
    <source>
        <dbReference type="HAMAP-Rule" id="MF_00222"/>
    </source>
</evidence>
<feature type="binding site" evidence="8">
    <location>
        <position position="243"/>
    </location>
    <ligand>
        <name>shikimate</name>
        <dbReference type="ChEBI" id="CHEBI:36208"/>
    </ligand>
</feature>
<evidence type="ECO:0000256" key="5">
    <source>
        <dbReference type="ARBA" id="ARBA00023002"/>
    </source>
</evidence>
<dbReference type="PANTHER" id="PTHR21089">
    <property type="entry name" value="SHIKIMATE DEHYDROGENASE"/>
    <property type="match status" value="1"/>
</dbReference>
<comment type="catalytic activity">
    <reaction evidence="7 8">
        <text>shikimate + NADP(+) = 3-dehydroshikimate + NADPH + H(+)</text>
        <dbReference type="Rhea" id="RHEA:17737"/>
        <dbReference type="ChEBI" id="CHEBI:15378"/>
        <dbReference type="ChEBI" id="CHEBI:16630"/>
        <dbReference type="ChEBI" id="CHEBI:36208"/>
        <dbReference type="ChEBI" id="CHEBI:57783"/>
        <dbReference type="ChEBI" id="CHEBI:58349"/>
        <dbReference type="EC" id="1.1.1.25"/>
    </reaction>
</comment>
<evidence type="ECO:0000259" key="9">
    <source>
        <dbReference type="Pfam" id="PF01488"/>
    </source>
</evidence>
<feature type="domain" description="Quinate/shikimate 5-dehydrogenase/glutamyl-tRNA reductase" evidence="9">
    <location>
        <begin position="119"/>
        <end position="189"/>
    </location>
</feature>
<dbReference type="NCBIfam" id="TIGR00507">
    <property type="entry name" value="aroE"/>
    <property type="match status" value="1"/>
</dbReference>
<evidence type="ECO:0000313" key="12">
    <source>
        <dbReference type="EMBL" id="KFD22380.1"/>
    </source>
</evidence>
<evidence type="ECO:0000256" key="1">
    <source>
        <dbReference type="ARBA" id="ARBA00004871"/>
    </source>
</evidence>
<dbReference type="InterPro" id="IPR011342">
    <property type="entry name" value="Shikimate_DH"/>
</dbReference>
<dbReference type="GO" id="GO:0005829">
    <property type="term" value="C:cytosol"/>
    <property type="evidence" value="ECO:0007669"/>
    <property type="project" value="TreeGrafter"/>
</dbReference>
<comment type="subunit">
    <text evidence="8">Homodimer.</text>
</comment>
<dbReference type="Proteomes" id="UP000028602">
    <property type="component" value="Unassembled WGS sequence"/>
</dbReference>
<dbReference type="EC" id="1.1.1.25" evidence="2 8"/>
<dbReference type="CDD" id="cd01065">
    <property type="entry name" value="NAD_bind_Shikimate_DH"/>
    <property type="match status" value="1"/>
</dbReference>